<comment type="catalytic activity">
    <reaction evidence="1">
        <text>O-phospho-L-seryl-[protein] + H2O = L-seryl-[protein] + phosphate</text>
        <dbReference type="Rhea" id="RHEA:20629"/>
        <dbReference type="Rhea" id="RHEA-COMP:9863"/>
        <dbReference type="Rhea" id="RHEA-COMP:11604"/>
        <dbReference type="ChEBI" id="CHEBI:15377"/>
        <dbReference type="ChEBI" id="CHEBI:29999"/>
        <dbReference type="ChEBI" id="CHEBI:43474"/>
        <dbReference type="ChEBI" id="CHEBI:83421"/>
        <dbReference type="EC" id="3.1.3.16"/>
    </reaction>
</comment>
<dbReference type="PANTHER" id="PTHR12320:SF1">
    <property type="entry name" value="PROTEIN PHOSPHATASE PTC7 HOMOLOG"/>
    <property type="match status" value="1"/>
</dbReference>
<evidence type="ECO:0000256" key="1">
    <source>
        <dbReference type="RuleBase" id="RU366020"/>
    </source>
</evidence>
<gene>
    <name evidence="4" type="ORF">AYBTSS11_LOCUS19812</name>
</gene>
<dbReference type="EMBL" id="OY731403">
    <property type="protein sequence ID" value="CAJ1963507.1"/>
    <property type="molecule type" value="Genomic_DNA"/>
</dbReference>
<feature type="compositionally biased region" description="Low complexity" evidence="3">
    <location>
        <begin position="376"/>
        <end position="416"/>
    </location>
</feature>
<feature type="compositionally biased region" description="Polar residues" evidence="3">
    <location>
        <begin position="441"/>
        <end position="458"/>
    </location>
</feature>
<dbReference type="GO" id="GO:0009507">
    <property type="term" value="C:chloroplast"/>
    <property type="evidence" value="ECO:0007669"/>
    <property type="project" value="TreeGrafter"/>
</dbReference>
<dbReference type="GO" id="GO:0046872">
    <property type="term" value="F:metal ion binding"/>
    <property type="evidence" value="ECO:0007669"/>
    <property type="project" value="UniProtKB-UniRule"/>
</dbReference>
<keyword evidence="5" id="KW-1185">Reference proteome</keyword>
<dbReference type="GO" id="GO:0004722">
    <property type="term" value="F:protein serine/threonine phosphatase activity"/>
    <property type="evidence" value="ECO:0007669"/>
    <property type="project" value="UniProtKB-EC"/>
</dbReference>
<feature type="region of interest" description="Disordered" evidence="3">
    <location>
        <begin position="376"/>
        <end position="458"/>
    </location>
</feature>
<comment type="cofactor">
    <cofactor evidence="1">
        <name>Mg(2+)</name>
        <dbReference type="ChEBI" id="CHEBI:18420"/>
    </cofactor>
</comment>
<sequence>MAHLFSRSFHCFWLPCCNLPPNSSERLRIYAPIPLPKPWMSFTHHTHMLPNATSSPSSDPDDFDILSSTEHSDGTFLFRFGTASEIRQKIDELNKKKKLDELNKKKKSDALNKKKKLDALNKKKLVRESVVQEDKAGVRALVSESVEKLNTEVVRTLGDEIEFSSTVLVSVADQNSQLPVNETDSVVINSDPGTPVINDLHKIDRLLKLDSVEDGDGQQGILSLSASDEGSELDSHQEVVVSTVAPEFDVVSNLKNGASAELEEEGDVVAYLKANIEVAHLSTAGKSYDVDGLTNNLVAALDADLSELVQESTSLESEQVGYSATNNPTATVAAEISELVPKSISLESDSEQVGYSAAINPTATVAADVSELVPVSSSLESDSEQVSHSATNNPTAAVAAAADTSELEPESTSLESEQVDYSASNNLIADDDTDASEVGPESTSLDSEQVGHSPTDNLTASVGDLSELVQEFTSLESEQVSYSATKNLNVAVDTAISELLPEASSLESELVSNDEETTHLIVDDLIDASKMAMSELLHDEVPSSDLENIIDVDNTERSDTTSQLTIPQIHSVEVASHGKNTSKAELFIVSGGTCWPHPSKALTGREDAYFISQHNWLAVADGVGQWSLEDNNAGNAGLYVRELVEKCENIVSNYENISSIKPAEVITRGAAETQTPGSSSVLISHFDGQVHD</sequence>
<comment type="similarity">
    <text evidence="1">Belongs to the PP2C family.</text>
</comment>
<dbReference type="InterPro" id="IPR039123">
    <property type="entry name" value="PPTC7"/>
</dbReference>
<dbReference type="AlphaFoldDB" id="A0AA86VPG0"/>
<comment type="catalytic activity">
    <reaction evidence="1">
        <text>O-phospho-L-threonyl-[protein] + H2O = L-threonyl-[protein] + phosphate</text>
        <dbReference type="Rhea" id="RHEA:47004"/>
        <dbReference type="Rhea" id="RHEA-COMP:11060"/>
        <dbReference type="Rhea" id="RHEA-COMP:11605"/>
        <dbReference type="ChEBI" id="CHEBI:15377"/>
        <dbReference type="ChEBI" id="CHEBI:30013"/>
        <dbReference type="ChEBI" id="CHEBI:43474"/>
        <dbReference type="ChEBI" id="CHEBI:61977"/>
        <dbReference type="EC" id="3.1.3.16"/>
    </reaction>
</comment>
<dbReference type="Proteomes" id="UP001189624">
    <property type="component" value="Chromosome 6"/>
</dbReference>
<proteinExistence type="inferred from homology"/>
<comment type="cofactor">
    <cofactor evidence="1">
        <name>Mn(2+)</name>
        <dbReference type="ChEBI" id="CHEBI:29035"/>
    </cofactor>
</comment>
<keyword evidence="1" id="KW-0904">Protein phosphatase</keyword>
<keyword evidence="1" id="KW-0378">Hydrolase</keyword>
<name>A0AA86VPG0_9FABA</name>
<keyword evidence="1" id="KW-0460">Magnesium</keyword>
<keyword evidence="1" id="KW-0479">Metal-binding</keyword>
<evidence type="ECO:0000313" key="4">
    <source>
        <dbReference type="EMBL" id="CAJ1963507.1"/>
    </source>
</evidence>
<accession>A0AA86VPG0</accession>
<keyword evidence="2" id="KW-0175">Coiled coil</keyword>
<evidence type="ECO:0000313" key="5">
    <source>
        <dbReference type="Proteomes" id="UP001189624"/>
    </source>
</evidence>
<dbReference type="EC" id="3.1.3.16" evidence="1"/>
<organism evidence="4 5">
    <name type="scientific">Sphenostylis stenocarpa</name>
    <dbReference type="NCBI Taxonomy" id="92480"/>
    <lineage>
        <taxon>Eukaryota</taxon>
        <taxon>Viridiplantae</taxon>
        <taxon>Streptophyta</taxon>
        <taxon>Embryophyta</taxon>
        <taxon>Tracheophyta</taxon>
        <taxon>Spermatophyta</taxon>
        <taxon>Magnoliopsida</taxon>
        <taxon>eudicotyledons</taxon>
        <taxon>Gunneridae</taxon>
        <taxon>Pentapetalae</taxon>
        <taxon>rosids</taxon>
        <taxon>fabids</taxon>
        <taxon>Fabales</taxon>
        <taxon>Fabaceae</taxon>
        <taxon>Papilionoideae</taxon>
        <taxon>50 kb inversion clade</taxon>
        <taxon>NPAAA clade</taxon>
        <taxon>indigoferoid/millettioid clade</taxon>
        <taxon>Phaseoleae</taxon>
        <taxon>Sphenostylis</taxon>
    </lineage>
</organism>
<dbReference type="Gramene" id="rna-AYBTSS11_LOCUS19812">
    <property type="protein sequence ID" value="CAJ1963507.1"/>
    <property type="gene ID" value="gene-AYBTSS11_LOCUS19812"/>
</dbReference>
<reference evidence="4" key="1">
    <citation type="submission" date="2023-10" db="EMBL/GenBank/DDBJ databases">
        <authorList>
            <person name="Domelevo Entfellner J.-B."/>
        </authorList>
    </citation>
    <scope>NUCLEOTIDE SEQUENCE</scope>
</reference>
<evidence type="ECO:0000256" key="3">
    <source>
        <dbReference type="SAM" id="MobiDB-lite"/>
    </source>
</evidence>
<feature type="coiled-coil region" evidence="2">
    <location>
        <begin position="83"/>
        <end position="123"/>
    </location>
</feature>
<protein>
    <recommendedName>
        <fullName evidence="1">Protein phosphatase</fullName>
        <ecNumber evidence="1">3.1.3.16</ecNumber>
    </recommendedName>
</protein>
<evidence type="ECO:0000256" key="2">
    <source>
        <dbReference type="SAM" id="Coils"/>
    </source>
</evidence>
<keyword evidence="1" id="KW-0464">Manganese</keyword>
<dbReference type="PANTHER" id="PTHR12320">
    <property type="entry name" value="PROTEIN PHOSPHATASE 2C"/>
    <property type="match status" value="1"/>
</dbReference>